<gene>
    <name evidence="12" type="ORF">Kalk_18525</name>
</gene>
<evidence type="ECO:0000256" key="9">
    <source>
        <dbReference type="ARBA" id="ARBA00022842"/>
    </source>
</evidence>
<evidence type="ECO:0000256" key="2">
    <source>
        <dbReference type="ARBA" id="ARBA00001936"/>
    </source>
</evidence>
<evidence type="ECO:0000256" key="8">
    <source>
        <dbReference type="ARBA" id="ARBA00022801"/>
    </source>
</evidence>
<dbReference type="InterPro" id="IPR049125">
    <property type="entry name" value="FAN1-like_WH"/>
</dbReference>
<reference evidence="13" key="1">
    <citation type="submission" date="2017-08" db="EMBL/GenBank/DDBJ databases">
        <title>Direct submision.</title>
        <authorList>
            <person name="Kim S.-J."/>
            <person name="Rhee S.-K."/>
        </authorList>
    </citation>
    <scope>NUCLEOTIDE SEQUENCE [LARGE SCALE GENOMIC DNA]</scope>
    <source>
        <strain evidence="13">GI5</strain>
    </source>
</reference>
<evidence type="ECO:0000313" key="12">
    <source>
        <dbReference type="EMBL" id="AUM14296.1"/>
    </source>
</evidence>
<dbReference type="Gene3D" id="3.40.1350.10">
    <property type="match status" value="1"/>
</dbReference>
<evidence type="ECO:0000256" key="1">
    <source>
        <dbReference type="ARBA" id="ARBA00000983"/>
    </source>
</evidence>
<dbReference type="OrthoDB" id="9803913at2"/>
<dbReference type="KEGG" id="kak:Kalk_18525"/>
<keyword evidence="6" id="KW-0540">Nuclease</keyword>
<dbReference type="GO" id="GO:0003676">
    <property type="term" value="F:nucleic acid binding"/>
    <property type="evidence" value="ECO:0007669"/>
    <property type="project" value="InterPro"/>
</dbReference>
<evidence type="ECO:0000256" key="6">
    <source>
        <dbReference type="ARBA" id="ARBA00022722"/>
    </source>
</evidence>
<dbReference type="PANTHER" id="PTHR15749:SF4">
    <property type="entry name" value="FANCONI-ASSOCIATED NUCLEASE 1"/>
    <property type="match status" value="1"/>
</dbReference>
<dbReference type="GO" id="GO:0004528">
    <property type="term" value="F:phosphodiesterase I activity"/>
    <property type="evidence" value="ECO:0007669"/>
    <property type="project" value="UniProtKB-EC"/>
</dbReference>
<proteinExistence type="inferred from homology"/>
<evidence type="ECO:0000256" key="5">
    <source>
        <dbReference type="ARBA" id="ARBA00012029"/>
    </source>
</evidence>
<comment type="cofactor">
    <cofactor evidence="2">
        <name>Mn(2+)</name>
        <dbReference type="ChEBI" id="CHEBI:29035"/>
    </cofactor>
</comment>
<dbReference type="Proteomes" id="UP000235116">
    <property type="component" value="Chromosome"/>
</dbReference>
<dbReference type="RefSeq" id="WP_101895670.1">
    <property type="nucleotide sequence ID" value="NZ_CP022684.1"/>
</dbReference>
<evidence type="ECO:0000313" key="13">
    <source>
        <dbReference type="Proteomes" id="UP000235116"/>
    </source>
</evidence>
<accession>A0A2K9LPP0</accession>
<organism evidence="12 13">
    <name type="scientific">Ketobacter alkanivorans</name>
    <dbReference type="NCBI Taxonomy" id="1917421"/>
    <lineage>
        <taxon>Bacteria</taxon>
        <taxon>Pseudomonadati</taxon>
        <taxon>Pseudomonadota</taxon>
        <taxon>Gammaproteobacteria</taxon>
        <taxon>Pseudomonadales</taxon>
        <taxon>Ketobacteraceae</taxon>
        <taxon>Ketobacter</taxon>
    </lineage>
</organism>
<keyword evidence="9" id="KW-0460">Magnesium</keyword>
<keyword evidence="8" id="KW-0378">Hydrolase</keyword>
<evidence type="ECO:0000256" key="7">
    <source>
        <dbReference type="ARBA" id="ARBA00022723"/>
    </source>
</evidence>
<comment type="cofactor">
    <cofactor evidence="3">
        <name>Mg(2+)</name>
        <dbReference type="ChEBI" id="CHEBI:18420"/>
    </cofactor>
</comment>
<evidence type="ECO:0000256" key="10">
    <source>
        <dbReference type="ARBA" id="ARBA00023211"/>
    </source>
</evidence>
<name>A0A2K9LPP0_9GAMM</name>
<dbReference type="AlphaFoldDB" id="A0A2K9LPP0"/>
<dbReference type="EC" id="3.1.4.1" evidence="5"/>
<dbReference type="PANTHER" id="PTHR15749">
    <property type="entry name" value="FANCONI-ASSOCIATED NUCLEASE 1"/>
    <property type="match status" value="1"/>
</dbReference>
<dbReference type="InterPro" id="IPR011856">
    <property type="entry name" value="tRNA_endonuc-like_dom_sf"/>
</dbReference>
<dbReference type="SMART" id="SM00990">
    <property type="entry name" value="VRR_NUC"/>
    <property type="match status" value="1"/>
</dbReference>
<comment type="similarity">
    <text evidence="4">Belongs to the FAN1 family.</text>
</comment>
<dbReference type="Pfam" id="PF21315">
    <property type="entry name" value="FAN1_HTH"/>
    <property type="match status" value="1"/>
</dbReference>
<sequence length="550" mass="63415">MSAPELPRGYHVENLSRLLNSVMDQYADLLEENEHKLFSGFQCLSAQGKSLYYRLLTRRGQAIRIDKLNYADIDDLHSTMQELCRSDMATINSHLEPDALLNLLTRQELVKLFPIAGHSKLAKHSLIEHINQHHKAEILQSEIGQHYPYAEALFQPAFETFKVCFFGNSHQDLTEFVVNDLGHVQYERYSLCKATRYFQTRQQIETQISYSNAKQQLEDSSLLQDKNALIALANSLPLPDQHAHINRRYQRVIITIARQLERLTHLDAALALYRQCNLHPCRERSARILRKQGLEDESLHICSQIVEQSKHPEELEFALRFQGKRQQAQTWQNHNLHLPNSGASVEIQAACALSDQQHKCYYVENSLINGLFGLMFWDIIFSAVNGAFINPFQRAPLDLFSEAFYERRQQAINNRLALLQPALNQPLKQPPAALLPWQQLILDHFHNKEGLANPFVYWEQLPLDLLELAITSIPAADLHCIFIRILQHPGLFRNGFPDLIRFSNTGYELIEVKGPGDKLQANQTRWLKYFQKKGIPSSVVWVSWLDGDTR</sequence>
<dbReference type="InterPro" id="IPR033315">
    <property type="entry name" value="Fan1-like"/>
</dbReference>
<keyword evidence="13" id="KW-1185">Reference proteome</keyword>
<evidence type="ECO:0000256" key="4">
    <source>
        <dbReference type="ARBA" id="ARBA00005533"/>
    </source>
</evidence>
<feature type="domain" description="VRR-NUC" evidence="11">
    <location>
        <begin position="434"/>
        <end position="544"/>
    </location>
</feature>
<dbReference type="EMBL" id="CP022684">
    <property type="protein sequence ID" value="AUM14296.1"/>
    <property type="molecule type" value="Genomic_DNA"/>
</dbReference>
<protein>
    <recommendedName>
        <fullName evidence="5">phosphodiesterase I</fullName>
        <ecNumber evidence="5">3.1.4.1</ecNumber>
    </recommendedName>
</protein>
<keyword evidence="7" id="KW-0479">Metal-binding</keyword>
<comment type="catalytic activity">
    <reaction evidence="1">
        <text>Hydrolytically removes 5'-nucleotides successively from the 3'-hydroxy termini of 3'-hydroxy-terminated oligonucleotides.</text>
        <dbReference type="EC" id="3.1.4.1"/>
    </reaction>
</comment>
<evidence type="ECO:0000256" key="3">
    <source>
        <dbReference type="ARBA" id="ARBA00001946"/>
    </source>
</evidence>
<keyword evidence="10" id="KW-0464">Manganese</keyword>
<dbReference type="Pfam" id="PF08774">
    <property type="entry name" value="VRR_NUC"/>
    <property type="match status" value="1"/>
</dbReference>
<evidence type="ECO:0000259" key="11">
    <source>
        <dbReference type="SMART" id="SM00990"/>
    </source>
</evidence>
<dbReference type="InterPro" id="IPR014883">
    <property type="entry name" value="VRR_NUC"/>
</dbReference>
<dbReference type="GO" id="GO:0036297">
    <property type="term" value="P:interstrand cross-link repair"/>
    <property type="evidence" value="ECO:0007669"/>
    <property type="project" value="InterPro"/>
</dbReference>
<dbReference type="GO" id="GO:0046872">
    <property type="term" value="F:metal ion binding"/>
    <property type="evidence" value="ECO:0007669"/>
    <property type="project" value="UniProtKB-KW"/>
</dbReference>